<evidence type="ECO:0000256" key="2">
    <source>
        <dbReference type="ARBA" id="ARBA00022801"/>
    </source>
</evidence>
<dbReference type="InterPro" id="IPR013986">
    <property type="entry name" value="DExx_box_DNA_helicase_dom_sf"/>
</dbReference>
<dbReference type="PROSITE" id="PS51198">
    <property type="entry name" value="UVRD_HELICASE_ATP_BIND"/>
    <property type="match status" value="1"/>
</dbReference>
<dbReference type="AlphaFoldDB" id="A0A1S8L245"/>
<gene>
    <name evidence="5" type="primary">helD_1</name>
    <name evidence="5" type="ORF">CROST_010810</name>
</gene>
<dbReference type="GO" id="GO:0000725">
    <property type="term" value="P:recombinational repair"/>
    <property type="evidence" value="ECO:0007669"/>
    <property type="project" value="TreeGrafter"/>
</dbReference>
<keyword evidence="1" id="KW-0547">Nucleotide-binding</keyword>
<dbReference type="KEGG" id="crw:CROST_010810"/>
<keyword evidence="3 5" id="KW-0347">Helicase</keyword>
<evidence type="ECO:0000256" key="3">
    <source>
        <dbReference type="ARBA" id="ARBA00022806"/>
    </source>
</evidence>
<organism evidence="5 6">
    <name type="scientific">Clostridium felsineum</name>
    <dbReference type="NCBI Taxonomy" id="36839"/>
    <lineage>
        <taxon>Bacteria</taxon>
        <taxon>Bacillati</taxon>
        <taxon>Bacillota</taxon>
        <taxon>Clostridia</taxon>
        <taxon>Eubacteriales</taxon>
        <taxon>Clostridiaceae</taxon>
        <taxon>Clostridium</taxon>
    </lineage>
</organism>
<dbReference type="InterPro" id="IPR027417">
    <property type="entry name" value="P-loop_NTPase"/>
</dbReference>
<dbReference type="PANTHER" id="PTHR11070:SF17">
    <property type="entry name" value="DNA HELICASE IV"/>
    <property type="match status" value="1"/>
</dbReference>
<dbReference type="GO" id="GO:0003677">
    <property type="term" value="F:DNA binding"/>
    <property type="evidence" value="ECO:0007669"/>
    <property type="project" value="InterPro"/>
</dbReference>
<dbReference type="Pfam" id="PF13538">
    <property type="entry name" value="UvrD_C_2"/>
    <property type="match status" value="1"/>
</dbReference>
<dbReference type="Proteomes" id="UP000190951">
    <property type="component" value="Chromosome"/>
</dbReference>
<dbReference type="InterPro" id="IPR000212">
    <property type="entry name" value="DNA_helicase_UvrD/REP"/>
</dbReference>
<evidence type="ECO:0000313" key="5">
    <source>
        <dbReference type="EMBL" id="URZ10373.1"/>
    </source>
</evidence>
<dbReference type="PANTHER" id="PTHR11070">
    <property type="entry name" value="UVRD / RECB / PCRA DNA HELICASE FAMILY MEMBER"/>
    <property type="match status" value="1"/>
</dbReference>
<dbReference type="InterPro" id="IPR014016">
    <property type="entry name" value="UvrD-like_ATP-bd"/>
</dbReference>
<sequence length="721" mass="84605">MERDERNSTGDINRLIEEKNKAEEFESEYLKLKGVIEIINKEIVQYVNKKKEISQYILDEREKNLEDYADDEDKVIEYFDHERYVKEETFNIIYKRLKELNILLSSPYFGKIDFEEENFGEEKIYIGRFGVTPIGSYEPLIVDWRAPIASIFYTSQLGKATYKAPAGNIEVDIKKKRQYIIKKGKLDGFFDSEVDVKDEILQMVLSKNTGDKLRDIIMTIQAEQDNIIRQERNKISVVNGVAGSGKTTIALHRVAFLLYNYRNILQDKILILGPNPVFMEYIKNVLPSLGEENVRQQTFIDFALDILPLDTYDIMSTQDYMEKILVGDSEFIKEVKHKTSDEYIKELDNLIYELEKEYRDNIKDVWYGDRKAVAIDEIEELFTEYYKAMPLFRRTQKIKRIIFSKLKDIRDEEVRKIQKDYDEAIKSSSQEELNEQGNKLLFQKKLGIRKAIKKVMDAKKALTWLQDADILRIYNRLNHDKLYTIDDTAPLIYIRIKLEGIKLQREIKHVVIDEAQDYSKLQFMVIKKLTNCLGMTVVGDSNQRLIPRFEENIAMEKMDDIFENMDFEMFRLNKSYRSTKEIMEYANYFINDTSIIPLVRDGEKVEKITLASEDEFTDTVISAIKGMKKEGIETIGIICENMEDTKYFGKLLKTKTHINIIEKEDQIYIGGETVMPSYFAKGLEFDGVIIVSRHEKKNLDRVLYVMATRALHKLYHINISM</sequence>
<dbReference type="SUPFAM" id="SSF52540">
    <property type="entry name" value="P-loop containing nucleoside triphosphate hydrolases"/>
    <property type="match status" value="1"/>
</dbReference>
<reference evidence="5 6" key="1">
    <citation type="submission" date="2022-04" db="EMBL/GenBank/DDBJ databases">
        <title>Genome sequence of C. roseum typestrain.</title>
        <authorList>
            <person name="Poehlein A."/>
            <person name="Schoch T."/>
            <person name="Duerre P."/>
            <person name="Daniel R."/>
        </authorList>
    </citation>
    <scope>NUCLEOTIDE SEQUENCE [LARGE SCALE GENOMIC DNA]</scope>
    <source>
        <strain evidence="5 6">DSM 7320</strain>
    </source>
</reference>
<keyword evidence="2 5" id="KW-0378">Hydrolase</keyword>
<name>A0A1S8L245_9CLOT</name>
<dbReference type="GO" id="GO:0005524">
    <property type="term" value="F:ATP binding"/>
    <property type="evidence" value="ECO:0007669"/>
    <property type="project" value="UniProtKB-UniRule"/>
</dbReference>
<dbReference type="EC" id="3.6.4.12" evidence="5"/>
<protein>
    <submittedName>
        <fullName evidence="5">DNA helicase IV</fullName>
        <ecNumber evidence="5">3.6.4.12</ecNumber>
    </submittedName>
</protein>
<dbReference type="Pfam" id="PF00580">
    <property type="entry name" value="UvrD-helicase"/>
    <property type="match status" value="1"/>
</dbReference>
<keyword evidence="4" id="KW-0067">ATP-binding</keyword>
<evidence type="ECO:0000256" key="4">
    <source>
        <dbReference type="ARBA" id="ARBA00022840"/>
    </source>
</evidence>
<dbReference type="Gene3D" id="1.10.10.160">
    <property type="match status" value="1"/>
</dbReference>
<proteinExistence type="predicted"/>
<evidence type="ECO:0000256" key="1">
    <source>
        <dbReference type="ARBA" id="ARBA00022741"/>
    </source>
</evidence>
<dbReference type="STRING" id="84029.CROST_30970"/>
<evidence type="ECO:0000313" key="6">
    <source>
        <dbReference type="Proteomes" id="UP000190951"/>
    </source>
</evidence>
<dbReference type="InterPro" id="IPR027785">
    <property type="entry name" value="UvrD-like_helicase_C"/>
</dbReference>
<dbReference type="EMBL" id="CP096983">
    <property type="protein sequence ID" value="URZ10373.1"/>
    <property type="molecule type" value="Genomic_DNA"/>
</dbReference>
<dbReference type="RefSeq" id="WP_077832365.1">
    <property type="nucleotide sequence ID" value="NZ_CP096983.1"/>
</dbReference>
<dbReference type="GO" id="GO:0043138">
    <property type="term" value="F:3'-5' DNA helicase activity"/>
    <property type="evidence" value="ECO:0007669"/>
    <property type="project" value="TreeGrafter"/>
</dbReference>
<dbReference type="Gene3D" id="3.40.50.300">
    <property type="entry name" value="P-loop containing nucleotide triphosphate hydrolases"/>
    <property type="match status" value="3"/>
</dbReference>
<dbReference type="GO" id="GO:0005829">
    <property type="term" value="C:cytosol"/>
    <property type="evidence" value="ECO:0007669"/>
    <property type="project" value="TreeGrafter"/>
</dbReference>
<accession>A0A1S8L245</accession>
<dbReference type="GO" id="GO:0016787">
    <property type="term" value="F:hydrolase activity"/>
    <property type="evidence" value="ECO:0007669"/>
    <property type="project" value="UniProtKB-UniRule"/>
</dbReference>
<keyword evidence="6" id="KW-1185">Reference proteome</keyword>